<proteinExistence type="predicted"/>
<keyword evidence="2" id="KW-1185">Reference proteome</keyword>
<organism evidence="1 2">
    <name type="scientific">Camellia sinensis var. sinensis</name>
    <name type="common">China tea</name>
    <dbReference type="NCBI Taxonomy" id="542762"/>
    <lineage>
        <taxon>Eukaryota</taxon>
        <taxon>Viridiplantae</taxon>
        <taxon>Streptophyta</taxon>
        <taxon>Embryophyta</taxon>
        <taxon>Tracheophyta</taxon>
        <taxon>Spermatophyta</taxon>
        <taxon>Magnoliopsida</taxon>
        <taxon>eudicotyledons</taxon>
        <taxon>Gunneridae</taxon>
        <taxon>Pentapetalae</taxon>
        <taxon>asterids</taxon>
        <taxon>Ericales</taxon>
        <taxon>Theaceae</taxon>
        <taxon>Camellia</taxon>
    </lineage>
</organism>
<gene>
    <name evidence="1" type="ORF">TEA_016867</name>
</gene>
<sequence>MAPPRPSLMSPSSIAGAGGLSLKPSLLHHRSPLPFITATSDLRRFRSLISKFGSVCVCVLKWIHRNVTILSLSLSLSLSRQNPSLLHHRLPPTFITPRGDYIELHKRHGYRPDHFEHKRKKEAREVHTRSQIAQKCLTFGTATECQNLVTEMLGTTDENEPFQNLRDMAMTKLGEGCHLLKDIVLSHCRDLGLTHLVNKCTMLESCHMVYCPGINCDF</sequence>
<dbReference type="Proteomes" id="UP000306102">
    <property type="component" value="Unassembled WGS sequence"/>
</dbReference>
<dbReference type="STRING" id="542762.A0A4S4D2H0"/>
<accession>A0A4S4D2H0</accession>
<reference evidence="1 2" key="1">
    <citation type="journal article" date="2018" name="Proc. Natl. Acad. Sci. U.S.A.">
        <title>Draft genome sequence of Camellia sinensis var. sinensis provides insights into the evolution of the tea genome and tea quality.</title>
        <authorList>
            <person name="Wei C."/>
            <person name="Yang H."/>
            <person name="Wang S."/>
            <person name="Zhao J."/>
            <person name="Liu C."/>
            <person name="Gao L."/>
            <person name="Xia E."/>
            <person name="Lu Y."/>
            <person name="Tai Y."/>
            <person name="She G."/>
            <person name="Sun J."/>
            <person name="Cao H."/>
            <person name="Tong W."/>
            <person name="Gao Q."/>
            <person name="Li Y."/>
            <person name="Deng W."/>
            <person name="Jiang X."/>
            <person name="Wang W."/>
            <person name="Chen Q."/>
            <person name="Zhang S."/>
            <person name="Li H."/>
            <person name="Wu J."/>
            <person name="Wang P."/>
            <person name="Li P."/>
            <person name="Shi C."/>
            <person name="Zheng F."/>
            <person name="Jian J."/>
            <person name="Huang B."/>
            <person name="Shan D."/>
            <person name="Shi M."/>
            <person name="Fang C."/>
            <person name="Yue Y."/>
            <person name="Li F."/>
            <person name="Li D."/>
            <person name="Wei S."/>
            <person name="Han B."/>
            <person name="Jiang C."/>
            <person name="Yin Y."/>
            <person name="Xia T."/>
            <person name="Zhang Z."/>
            <person name="Bennetzen J.L."/>
            <person name="Zhao S."/>
            <person name="Wan X."/>
        </authorList>
    </citation>
    <scope>NUCLEOTIDE SEQUENCE [LARGE SCALE GENOMIC DNA]</scope>
    <source>
        <strain evidence="2">cv. Shuchazao</strain>
        <tissue evidence="1">Leaf</tissue>
    </source>
</reference>
<comment type="caution">
    <text evidence="1">The sequence shown here is derived from an EMBL/GenBank/DDBJ whole genome shotgun (WGS) entry which is preliminary data.</text>
</comment>
<name>A0A4S4D2H0_CAMSN</name>
<protein>
    <submittedName>
        <fullName evidence="1">Uncharacterized protein</fullName>
    </submittedName>
</protein>
<evidence type="ECO:0000313" key="1">
    <source>
        <dbReference type="EMBL" id="THF95325.1"/>
    </source>
</evidence>
<evidence type="ECO:0000313" key="2">
    <source>
        <dbReference type="Proteomes" id="UP000306102"/>
    </source>
</evidence>
<dbReference type="AlphaFoldDB" id="A0A4S4D2H0"/>
<dbReference type="EMBL" id="SDRB02013284">
    <property type="protein sequence ID" value="THF95325.1"/>
    <property type="molecule type" value="Genomic_DNA"/>
</dbReference>